<dbReference type="Proteomes" id="UP001190700">
    <property type="component" value="Unassembled WGS sequence"/>
</dbReference>
<name>A0AAE0GIE5_9CHLO</name>
<dbReference type="Gene3D" id="3.30.420.10">
    <property type="entry name" value="Ribonuclease H-like superfamily/Ribonuclease H"/>
    <property type="match status" value="1"/>
</dbReference>
<gene>
    <name evidence="2" type="ORF">CYMTET_13459</name>
</gene>
<dbReference type="SUPFAM" id="SSF53098">
    <property type="entry name" value="Ribonuclease H-like"/>
    <property type="match status" value="1"/>
</dbReference>
<evidence type="ECO:0000256" key="1">
    <source>
        <dbReference type="SAM" id="MobiDB-lite"/>
    </source>
</evidence>
<dbReference type="GO" id="GO:0003677">
    <property type="term" value="F:DNA binding"/>
    <property type="evidence" value="ECO:0007669"/>
    <property type="project" value="InterPro"/>
</dbReference>
<proteinExistence type="predicted"/>
<evidence type="ECO:0000313" key="3">
    <source>
        <dbReference type="Proteomes" id="UP001190700"/>
    </source>
</evidence>
<dbReference type="AlphaFoldDB" id="A0AAE0GIE5"/>
<dbReference type="InterPro" id="IPR008593">
    <property type="entry name" value="Dam_MeTrfase"/>
</dbReference>
<dbReference type="GO" id="GO:0009007">
    <property type="term" value="F:site-specific DNA-methyltransferase (adenine-specific) activity"/>
    <property type="evidence" value="ECO:0007669"/>
    <property type="project" value="InterPro"/>
</dbReference>
<dbReference type="EMBL" id="LGRX02005354">
    <property type="protein sequence ID" value="KAK3278619.1"/>
    <property type="molecule type" value="Genomic_DNA"/>
</dbReference>
<comment type="caution">
    <text evidence="2">The sequence shown here is derived from an EMBL/GenBank/DDBJ whole genome shotgun (WGS) entry which is preliminary data.</text>
</comment>
<protein>
    <submittedName>
        <fullName evidence="2">Uncharacterized protein</fullName>
    </submittedName>
</protein>
<evidence type="ECO:0000313" key="2">
    <source>
        <dbReference type="EMBL" id="KAK3278619.1"/>
    </source>
</evidence>
<dbReference type="InterPro" id="IPR012337">
    <property type="entry name" value="RNaseH-like_sf"/>
</dbReference>
<dbReference type="Pfam" id="PF05869">
    <property type="entry name" value="Dam"/>
    <property type="match status" value="1"/>
</dbReference>
<accession>A0AAE0GIE5</accession>
<keyword evidence="3" id="KW-1185">Reference proteome</keyword>
<organism evidence="2 3">
    <name type="scientific">Cymbomonas tetramitiformis</name>
    <dbReference type="NCBI Taxonomy" id="36881"/>
    <lineage>
        <taxon>Eukaryota</taxon>
        <taxon>Viridiplantae</taxon>
        <taxon>Chlorophyta</taxon>
        <taxon>Pyramimonadophyceae</taxon>
        <taxon>Pyramimonadales</taxon>
        <taxon>Pyramimonadaceae</taxon>
        <taxon>Cymbomonas</taxon>
    </lineage>
</organism>
<feature type="region of interest" description="Disordered" evidence="1">
    <location>
        <begin position="43"/>
        <end position="122"/>
    </location>
</feature>
<dbReference type="GO" id="GO:0009307">
    <property type="term" value="P:DNA restriction-modification system"/>
    <property type="evidence" value="ECO:0007669"/>
    <property type="project" value="InterPro"/>
</dbReference>
<reference evidence="2 3" key="1">
    <citation type="journal article" date="2015" name="Genome Biol. Evol.">
        <title>Comparative Genomics of a Bacterivorous Green Alga Reveals Evolutionary Causalities and Consequences of Phago-Mixotrophic Mode of Nutrition.</title>
        <authorList>
            <person name="Burns J.A."/>
            <person name="Paasch A."/>
            <person name="Narechania A."/>
            <person name="Kim E."/>
        </authorList>
    </citation>
    <scope>NUCLEOTIDE SEQUENCE [LARGE SCALE GENOMIC DNA]</scope>
    <source>
        <strain evidence="2 3">PLY_AMNH</strain>
    </source>
</reference>
<dbReference type="InterPro" id="IPR036397">
    <property type="entry name" value="RNaseH_sf"/>
</dbReference>
<feature type="compositionally biased region" description="Low complexity" evidence="1">
    <location>
        <begin position="103"/>
        <end position="114"/>
    </location>
</feature>
<sequence>MDSWLTAVETISVAEEAIDMGETIALTNPKTYKGKKMPDLDLDIASPPAETAEKTLAPSQRVIRSKSKQGPVLPNSTSEKVTPPQKSPVVTRHEALVQTSGKTTATHQPEQPQQHTPPPLTHVARRHSTRMPEDTQNWRVREEYFNKHTNKFGKFDVDVCCDLGGHNRQVDRFWSNCLGEKWRGLRVWCNPPYDSSHITMEAILYTYIQEWRANPEHTSAVFILPDLQSKLPAWRRLFRLADTKFLHALKSEYVREGTLRNLREKVKAAPHQSLQDFKLIAKTTPYNPRSDGQAEHTNRVIEDMLTSFVDANVEDWDLQRLELAQQQQREQFDRRHGQREYAIEDLVWVEAKNLIEKHRLKPYTSGKDTFAARDHPAIPEVMVVDGQKEAHVERILARRSYQQYPQSQRPDPAFWYYSTVLVQPKGSS</sequence>